<comment type="caution">
    <text evidence="1">The sequence shown here is derived from an EMBL/GenBank/DDBJ whole genome shotgun (WGS) entry which is preliminary data.</text>
</comment>
<protein>
    <submittedName>
        <fullName evidence="1">Uncharacterized protein</fullName>
    </submittedName>
</protein>
<gene>
    <name evidence="1" type="ORF">LCGC14_2829630</name>
</gene>
<name>A0A0F9B5H5_9ZZZZ</name>
<dbReference type="AlphaFoldDB" id="A0A0F9B5H5"/>
<organism evidence="1">
    <name type="scientific">marine sediment metagenome</name>
    <dbReference type="NCBI Taxonomy" id="412755"/>
    <lineage>
        <taxon>unclassified sequences</taxon>
        <taxon>metagenomes</taxon>
        <taxon>ecological metagenomes</taxon>
    </lineage>
</organism>
<evidence type="ECO:0000313" key="1">
    <source>
        <dbReference type="EMBL" id="KKK79826.1"/>
    </source>
</evidence>
<reference evidence="1" key="1">
    <citation type="journal article" date="2015" name="Nature">
        <title>Complex archaea that bridge the gap between prokaryotes and eukaryotes.</title>
        <authorList>
            <person name="Spang A."/>
            <person name="Saw J.H."/>
            <person name="Jorgensen S.L."/>
            <person name="Zaremba-Niedzwiedzka K."/>
            <person name="Martijn J."/>
            <person name="Lind A.E."/>
            <person name="van Eijk R."/>
            <person name="Schleper C."/>
            <person name="Guy L."/>
            <person name="Ettema T.J."/>
        </authorList>
    </citation>
    <scope>NUCLEOTIDE SEQUENCE</scope>
</reference>
<accession>A0A0F9B5H5</accession>
<feature type="non-terminal residue" evidence="1">
    <location>
        <position position="131"/>
    </location>
</feature>
<sequence>MEANCLFCHRLDVEKGHLGPYTDKVHVGKCQRKGTAMVKYRRGCAYFQKVEDYLAHIDRVKKLGDRIMYVYQLMLEQAPDLYKEIEKNGMVVCGGMKWGLIVSITRLVYFGKPPDEVLKARDIIIKIDAEM</sequence>
<dbReference type="EMBL" id="LAZR01053856">
    <property type="protein sequence ID" value="KKK79826.1"/>
    <property type="molecule type" value="Genomic_DNA"/>
</dbReference>
<proteinExistence type="predicted"/>